<evidence type="ECO:0000313" key="8">
    <source>
        <dbReference type="Proteomes" id="UP001566132"/>
    </source>
</evidence>
<comment type="subcellular location">
    <subcellularLocation>
        <location evidence="1">Cell membrane</location>
        <topology evidence="1">Multi-pass membrane protein</topology>
    </subcellularLocation>
</comment>
<evidence type="ECO:0000256" key="2">
    <source>
        <dbReference type="ARBA" id="ARBA00022475"/>
    </source>
</evidence>
<reference evidence="7 8" key="1">
    <citation type="submission" date="2024-05" db="EMBL/GenBank/DDBJ databases">
        <title>Genetic variation in Jamaican populations of the coffee berry borer (Hypothenemus hampei).</title>
        <authorList>
            <person name="Errbii M."/>
            <person name="Myrie A."/>
        </authorList>
    </citation>
    <scope>NUCLEOTIDE SEQUENCE [LARGE SCALE GENOMIC DNA]</scope>
    <source>
        <strain evidence="7">JA-Hopewell-2020-01-JO</strain>
        <tissue evidence="7">Whole body</tissue>
    </source>
</reference>
<accession>A0ABD1EDY7</accession>
<evidence type="ECO:0000313" key="7">
    <source>
        <dbReference type="EMBL" id="KAL1492832.1"/>
    </source>
</evidence>
<protein>
    <submittedName>
        <fullName evidence="7">Uncharacterized protein</fullName>
    </submittedName>
</protein>
<evidence type="ECO:0000256" key="1">
    <source>
        <dbReference type="ARBA" id="ARBA00004651"/>
    </source>
</evidence>
<feature type="transmembrane region" description="Helical" evidence="6">
    <location>
        <begin position="83"/>
        <end position="107"/>
    </location>
</feature>
<evidence type="ECO:0000256" key="6">
    <source>
        <dbReference type="SAM" id="Phobius"/>
    </source>
</evidence>
<evidence type="ECO:0000256" key="5">
    <source>
        <dbReference type="ARBA" id="ARBA00023136"/>
    </source>
</evidence>
<organism evidence="7 8">
    <name type="scientific">Hypothenemus hampei</name>
    <name type="common">Coffee berry borer</name>
    <dbReference type="NCBI Taxonomy" id="57062"/>
    <lineage>
        <taxon>Eukaryota</taxon>
        <taxon>Metazoa</taxon>
        <taxon>Ecdysozoa</taxon>
        <taxon>Arthropoda</taxon>
        <taxon>Hexapoda</taxon>
        <taxon>Insecta</taxon>
        <taxon>Pterygota</taxon>
        <taxon>Neoptera</taxon>
        <taxon>Endopterygota</taxon>
        <taxon>Coleoptera</taxon>
        <taxon>Polyphaga</taxon>
        <taxon>Cucujiformia</taxon>
        <taxon>Curculionidae</taxon>
        <taxon>Scolytinae</taxon>
        <taxon>Hypothenemus</taxon>
    </lineage>
</organism>
<name>A0ABD1EDY7_HYPHA</name>
<proteinExistence type="predicted"/>
<dbReference type="AlphaFoldDB" id="A0ABD1EDY7"/>
<keyword evidence="3 6" id="KW-0812">Transmembrane</keyword>
<keyword evidence="5 6" id="KW-0472">Membrane</keyword>
<comment type="caution">
    <text evidence="7">The sequence shown here is derived from an EMBL/GenBank/DDBJ whole genome shotgun (WGS) entry which is preliminary data.</text>
</comment>
<gene>
    <name evidence="7" type="ORF">ABEB36_011014</name>
</gene>
<sequence length="185" mass="21682">MSICDEKHYLPLHLSNLSKPEIIEYLRIKHQRIYEEIHLLLKISSPQLLAYLLIEVLIQILHLYSIIVHIIYKFDNPTAGSTIILNCISIVWHGNGVYYLCWNMNILNEMVERLRRILTLCKFTTEDAEEHRQFRIFINKLGHQKSILINDYFEIDLGIIGPVVGNILTYVLVALQFKIPPQKTN</sequence>
<feature type="transmembrane region" description="Helical" evidence="6">
    <location>
        <begin position="48"/>
        <end position="71"/>
    </location>
</feature>
<dbReference type="InterPro" id="IPR013604">
    <property type="entry name" value="7TM_chemorcpt"/>
</dbReference>
<dbReference type="GO" id="GO:0005886">
    <property type="term" value="C:plasma membrane"/>
    <property type="evidence" value="ECO:0007669"/>
    <property type="project" value="UniProtKB-SubCell"/>
</dbReference>
<dbReference type="Pfam" id="PF08395">
    <property type="entry name" value="7tm_7"/>
    <property type="match status" value="1"/>
</dbReference>
<keyword evidence="2" id="KW-1003">Cell membrane</keyword>
<keyword evidence="4 6" id="KW-1133">Transmembrane helix</keyword>
<evidence type="ECO:0000256" key="3">
    <source>
        <dbReference type="ARBA" id="ARBA00022692"/>
    </source>
</evidence>
<keyword evidence="8" id="KW-1185">Reference proteome</keyword>
<dbReference type="EMBL" id="JBDJPC010000008">
    <property type="protein sequence ID" value="KAL1492832.1"/>
    <property type="molecule type" value="Genomic_DNA"/>
</dbReference>
<dbReference type="Proteomes" id="UP001566132">
    <property type="component" value="Unassembled WGS sequence"/>
</dbReference>
<evidence type="ECO:0000256" key="4">
    <source>
        <dbReference type="ARBA" id="ARBA00022989"/>
    </source>
</evidence>